<dbReference type="EMBL" id="CP001941">
    <property type="protein sequence ID" value="ADD09217.1"/>
    <property type="molecule type" value="Genomic_DNA"/>
</dbReference>
<dbReference type="AlphaFoldDB" id="B5ID17"/>
<keyword evidence="2" id="KW-0328">Glycosyltransferase</keyword>
<dbReference type="RefSeq" id="WP_008083989.1">
    <property type="nucleotide sequence ID" value="NC_013926.1"/>
</dbReference>
<dbReference type="GO" id="GO:0005829">
    <property type="term" value="C:cytosol"/>
    <property type="evidence" value="ECO:0007669"/>
    <property type="project" value="TreeGrafter"/>
</dbReference>
<dbReference type="EC" id="2.4.2.29" evidence="2"/>
<dbReference type="OrthoDB" id="6871at2157"/>
<feature type="domain" description="tRNA-guanine(15) transglycosylase-like" evidence="1">
    <location>
        <begin position="10"/>
        <end position="360"/>
    </location>
</feature>
<dbReference type="InterPro" id="IPR036511">
    <property type="entry name" value="TGT-like_sf"/>
</dbReference>
<evidence type="ECO:0000313" key="2">
    <source>
        <dbReference type="EMBL" id="ADD09217.1"/>
    </source>
</evidence>
<evidence type="ECO:0000259" key="1">
    <source>
        <dbReference type="Pfam" id="PF01702"/>
    </source>
</evidence>
<dbReference type="Gene3D" id="3.20.20.105">
    <property type="entry name" value="Queuine tRNA-ribosyltransferase-like"/>
    <property type="match status" value="1"/>
</dbReference>
<dbReference type="InterPro" id="IPR004803">
    <property type="entry name" value="TGT"/>
</dbReference>
<proteinExistence type="inferred from homology"/>
<dbReference type="GO" id="GO:0008616">
    <property type="term" value="P:tRNA queuosine(34) biosynthetic process"/>
    <property type="evidence" value="ECO:0007669"/>
    <property type="project" value="TreeGrafter"/>
</dbReference>
<dbReference type="PANTHER" id="PTHR46499">
    <property type="entry name" value="QUEUINE TRNA-RIBOSYLTRANSFERASE"/>
    <property type="match status" value="1"/>
</dbReference>
<gene>
    <name evidence="2" type="ordered locus">Aboo_1410</name>
</gene>
<name>B5ID17_ACIB4</name>
<accession>B5ID17</accession>
<dbReference type="Proteomes" id="UP000001400">
    <property type="component" value="Chromosome"/>
</dbReference>
<dbReference type="STRING" id="439481.Aboo_1410"/>
<evidence type="ECO:0000313" key="3">
    <source>
        <dbReference type="Proteomes" id="UP000001400"/>
    </source>
</evidence>
<dbReference type="SUPFAM" id="SSF51713">
    <property type="entry name" value="tRNA-guanine transglycosylase"/>
    <property type="match status" value="1"/>
</dbReference>
<organism evidence="2 3">
    <name type="scientific">Aciduliprofundum boonei (strain DSM 19572 / T469)</name>
    <dbReference type="NCBI Taxonomy" id="439481"/>
    <lineage>
        <taxon>Archaea</taxon>
        <taxon>Methanobacteriati</taxon>
        <taxon>Thermoplasmatota</taxon>
        <taxon>DHVE2 group</taxon>
        <taxon>Candidatus Aciduliprofundum</taxon>
    </lineage>
</organism>
<keyword evidence="3" id="KW-1185">Reference proteome</keyword>
<dbReference type="InterPro" id="IPR050076">
    <property type="entry name" value="ArchSynthase1/Queuine_TRR"/>
</dbReference>
<reference evidence="2" key="1">
    <citation type="submission" date="2010-02" db="EMBL/GenBank/DDBJ databases">
        <title>Complete sequence of Aciduliprofundum boonei T469.</title>
        <authorList>
            <consortium name="US DOE Joint Genome Institute"/>
            <person name="Lucas S."/>
            <person name="Copeland A."/>
            <person name="Lapidus A."/>
            <person name="Cheng J.-F."/>
            <person name="Bruce D."/>
            <person name="Goodwin L."/>
            <person name="Pitluck S."/>
            <person name="Saunders E."/>
            <person name="Detter J.C."/>
            <person name="Han C."/>
            <person name="Tapia R."/>
            <person name="Land M."/>
            <person name="Hauser L."/>
            <person name="Kyrpides N."/>
            <person name="Mikhailova N."/>
            <person name="Flores G."/>
            <person name="Reysenbach A.-L."/>
            <person name="Woyke T."/>
        </authorList>
    </citation>
    <scope>NUCLEOTIDE SEQUENCE</scope>
    <source>
        <strain evidence="2">T469</strain>
    </source>
</reference>
<dbReference type="eggNOG" id="arCOG00989">
    <property type="taxonomic scope" value="Archaea"/>
</dbReference>
<dbReference type="NCBIfam" id="TIGR00449">
    <property type="entry name" value="tgt_general"/>
    <property type="match status" value="1"/>
</dbReference>
<dbReference type="GeneID" id="8828374"/>
<sequence length="362" mass="41373">MFKIIAKDNKARLGILKTAHGELKTPFFMPVATKATVKTLTPEDLESCDVKVLISNSLHLFLKPGLEVLEKHGGLHKFMRFEGAIFTDSGGFQMIRKGFFVRADESGIIFRSPYDGQKYLFTPEFSKEVQMRIGSDVAMMLDYCAEYPASYEEAKRSVELTTKWAQKFPKNTKEQLSFGIVQGSIYEDLREKSAKDLSNMDFDGYGIGGLSIGEPKKVMHRMVEIVDGILPENKPRYLMGVGSPLEIIESVIRGVDIFDSVFPTRNGRHGTAITSEGMLNLRKAEFKNDMQPLDNECQCYTCENFTRAYIHHLLREKEILGMHLLSLHNVCFMIQFMKRLREEIEQGNLEKFKKEMERIYGT</sequence>
<dbReference type="HOGENOM" id="CLU_022060_0_1_2"/>
<dbReference type="GO" id="GO:0008479">
    <property type="term" value="F:tRNA-guanosine(34) queuine transglycosylase activity"/>
    <property type="evidence" value="ECO:0007669"/>
    <property type="project" value="InterPro"/>
</dbReference>
<dbReference type="KEGG" id="abi:Aboo_1410"/>
<protein>
    <submittedName>
        <fullName evidence="2">Queuine tRNA-ribosyltransferase</fullName>
        <ecNumber evidence="2">2.4.2.29</ecNumber>
    </submittedName>
</protein>
<dbReference type="InterPro" id="IPR002616">
    <property type="entry name" value="tRNA_ribo_trans-like"/>
</dbReference>
<dbReference type="Pfam" id="PF01702">
    <property type="entry name" value="TGT"/>
    <property type="match status" value="1"/>
</dbReference>
<dbReference type="HAMAP" id="MF_00168">
    <property type="entry name" value="Q_tRNA_Tgt"/>
    <property type="match status" value="1"/>
</dbReference>
<dbReference type="PANTHER" id="PTHR46499:SF1">
    <property type="entry name" value="QUEUINE TRNA-RIBOSYLTRANSFERASE"/>
    <property type="match status" value="1"/>
</dbReference>
<dbReference type="NCBIfam" id="TIGR00430">
    <property type="entry name" value="Q_tRNA_tgt"/>
    <property type="match status" value="1"/>
</dbReference>
<keyword evidence="2" id="KW-0808">Transferase</keyword>